<dbReference type="PROSITE" id="PS00237">
    <property type="entry name" value="G_PROTEIN_RECEP_F1_1"/>
    <property type="match status" value="1"/>
</dbReference>
<evidence type="ECO:0000256" key="10">
    <source>
        <dbReference type="RuleBase" id="RU363047"/>
    </source>
</evidence>
<dbReference type="AlphaFoldDB" id="A0A8C5M5K1"/>
<keyword evidence="8 9" id="KW-0807">Transducer</keyword>
<evidence type="ECO:0000313" key="12">
    <source>
        <dbReference type="Ensembl" id="ENSLLEP00000009044.1"/>
    </source>
</evidence>
<dbReference type="Gene3D" id="1.20.1070.10">
    <property type="entry name" value="Rhodopsin 7-helix transmembrane proteins"/>
    <property type="match status" value="1"/>
</dbReference>
<dbReference type="CDD" id="cd13954">
    <property type="entry name" value="7tmA_OR"/>
    <property type="match status" value="1"/>
</dbReference>
<dbReference type="PRINTS" id="PR00237">
    <property type="entry name" value="GPCRRHODOPSN"/>
</dbReference>
<evidence type="ECO:0000256" key="8">
    <source>
        <dbReference type="ARBA" id="ARBA00023224"/>
    </source>
</evidence>
<evidence type="ECO:0000256" key="7">
    <source>
        <dbReference type="ARBA" id="ARBA00023136"/>
    </source>
</evidence>
<dbReference type="GO" id="GO:0005886">
    <property type="term" value="C:plasma membrane"/>
    <property type="evidence" value="ECO:0007669"/>
    <property type="project" value="UniProtKB-SubCell"/>
</dbReference>
<reference evidence="12" key="2">
    <citation type="submission" date="2025-09" db="UniProtKB">
        <authorList>
            <consortium name="Ensembl"/>
        </authorList>
    </citation>
    <scope>IDENTIFICATION</scope>
</reference>
<dbReference type="SUPFAM" id="SSF81321">
    <property type="entry name" value="Family A G protein-coupled receptor-like"/>
    <property type="match status" value="1"/>
</dbReference>
<keyword evidence="3 10" id="KW-0716">Sensory transduction</keyword>
<feature type="transmembrane region" description="Helical" evidence="10">
    <location>
        <begin position="240"/>
        <end position="260"/>
    </location>
</feature>
<feature type="transmembrane region" description="Helical" evidence="10">
    <location>
        <begin position="60"/>
        <end position="81"/>
    </location>
</feature>
<feature type="transmembrane region" description="Helical" evidence="10">
    <location>
        <begin position="141"/>
        <end position="164"/>
    </location>
</feature>
<keyword evidence="5 10" id="KW-0552">Olfaction</keyword>
<keyword evidence="2 10" id="KW-1003">Cell membrane</keyword>
<keyword evidence="13" id="KW-1185">Reference proteome</keyword>
<protein>
    <recommendedName>
        <fullName evidence="10">Olfactory receptor</fullName>
    </recommendedName>
</protein>
<keyword evidence="4 9" id="KW-0812">Transmembrane</keyword>
<dbReference type="GO" id="GO:0004984">
    <property type="term" value="F:olfactory receptor activity"/>
    <property type="evidence" value="ECO:0007669"/>
    <property type="project" value="InterPro"/>
</dbReference>
<dbReference type="Pfam" id="PF13853">
    <property type="entry name" value="7tm_4"/>
    <property type="match status" value="1"/>
</dbReference>
<feature type="domain" description="G-protein coupled receptors family 1 profile" evidence="11">
    <location>
        <begin position="41"/>
        <end position="285"/>
    </location>
</feature>
<dbReference type="Ensembl" id="ENSLLET00000009396.1">
    <property type="protein sequence ID" value="ENSLLEP00000009044.1"/>
    <property type="gene ID" value="ENSLLEG00000005771.1"/>
</dbReference>
<evidence type="ECO:0000256" key="4">
    <source>
        <dbReference type="ARBA" id="ARBA00022692"/>
    </source>
</evidence>
<feature type="transmembrane region" description="Helical" evidence="10">
    <location>
        <begin position="266"/>
        <end position="287"/>
    </location>
</feature>
<dbReference type="InterPro" id="IPR000276">
    <property type="entry name" value="GPCR_Rhodpsn"/>
</dbReference>
<keyword evidence="7 10" id="KW-0472">Membrane</keyword>
<dbReference type="PANTHER" id="PTHR26453">
    <property type="entry name" value="OLFACTORY RECEPTOR"/>
    <property type="match status" value="1"/>
</dbReference>
<name>A0A8C5M5K1_9ANUR</name>
<feature type="transmembrane region" description="Helical" evidence="10">
    <location>
        <begin position="197"/>
        <end position="228"/>
    </location>
</feature>
<dbReference type="GO" id="GO:0004930">
    <property type="term" value="F:G protein-coupled receptor activity"/>
    <property type="evidence" value="ECO:0007669"/>
    <property type="project" value="UniProtKB-KW"/>
</dbReference>
<feature type="transmembrane region" description="Helical" evidence="10">
    <location>
        <begin position="101"/>
        <end position="120"/>
    </location>
</feature>
<evidence type="ECO:0000256" key="9">
    <source>
        <dbReference type="RuleBase" id="RU000688"/>
    </source>
</evidence>
<keyword evidence="9" id="KW-0297">G-protein coupled receptor</keyword>
<comment type="similarity">
    <text evidence="9">Belongs to the G-protein coupled receptor 1 family.</text>
</comment>
<dbReference type="PROSITE" id="PS50262">
    <property type="entry name" value="G_PROTEIN_RECEP_F1_2"/>
    <property type="match status" value="1"/>
</dbReference>
<evidence type="ECO:0000256" key="5">
    <source>
        <dbReference type="ARBA" id="ARBA00022725"/>
    </source>
</evidence>
<dbReference type="FunFam" id="1.20.1070.10:FF:000001">
    <property type="entry name" value="Olfactory receptor"/>
    <property type="match status" value="1"/>
</dbReference>
<dbReference type="PRINTS" id="PR00245">
    <property type="entry name" value="OLFACTORYR"/>
</dbReference>
<dbReference type="InterPro" id="IPR017452">
    <property type="entry name" value="GPCR_Rhodpsn_7TM"/>
</dbReference>
<dbReference type="InterPro" id="IPR000725">
    <property type="entry name" value="Olfact_rcpt"/>
</dbReference>
<reference evidence="12" key="1">
    <citation type="submission" date="2025-08" db="UniProtKB">
        <authorList>
            <consortium name="Ensembl"/>
        </authorList>
    </citation>
    <scope>IDENTIFICATION</scope>
</reference>
<sequence length="309" mass="34735">MKSGNSSVVTHIILLGLSADTSIQLVLFHVFLFIYMTTVAGNTLLIMAVNSDTRLHSSMYLFLSNLSFIDICYTSTIVPKMLMDFLVSRKSISFTGCLMQIYFYLLLGESECLLLAFMAYDRYVAVCNPLRYNVIMSIPTCARLIAIAWMTGGIISSFDVLFLYRLIFCGPNVIDHFFCEAPSLAQLSCTDIYVNNIIMFVGSTLLIFCPVVLILFSYAQIIICLVGLRSGHLKSFSTCLSHLIVLILFFGPVTFMPRYLVKDTTYKIVSVFYTLVTPMLNPLIYSLRNKAVKQALLRLGRGADFIFIP</sequence>
<accession>A0A8C5M5K1</accession>
<dbReference type="OrthoDB" id="6147321at2759"/>
<feature type="transmembrane region" description="Helical" evidence="10">
    <location>
        <begin position="26"/>
        <end position="48"/>
    </location>
</feature>
<organism evidence="12 13">
    <name type="scientific">Leptobrachium leishanense</name>
    <name type="common">Leishan spiny toad</name>
    <dbReference type="NCBI Taxonomy" id="445787"/>
    <lineage>
        <taxon>Eukaryota</taxon>
        <taxon>Metazoa</taxon>
        <taxon>Chordata</taxon>
        <taxon>Craniata</taxon>
        <taxon>Vertebrata</taxon>
        <taxon>Euteleostomi</taxon>
        <taxon>Amphibia</taxon>
        <taxon>Batrachia</taxon>
        <taxon>Anura</taxon>
        <taxon>Pelobatoidea</taxon>
        <taxon>Megophryidae</taxon>
        <taxon>Leptobrachium</taxon>
    </lineage>
</organism>
<evidence type="ECO:0000256" key="6">
    <source>
        <dbReference type="ARBA" id="ARBA00022989"/>
    </source>
</evidence>
<dbReference type="GeneTree" id="ENSGT01150000286948"/>
<evidence type="ECO:0000256" key="1">
    <source>
        <dbReference type="ARBA" id="ARBA00004651"/>
    </source>
</evidence>
<evidence type="ECO:0000256" key="3">
    <source>
        <dbReference type="ARBA" id="ARBA00022606"/>
    </source>
</evidence>
<keyword evidence="9" id="KW-0675">Receptor</keyword>
<keyword evidence="6 10" id="KW-1133">Transmembrane helix</keyword>
<dbReference type="Proteomes" id="UP000694569">
    <property type="component" value="Unplaced"/>
</dbReference>
<comment type="subcellular location">
    <subcellularLocation>
        <location evidence="1 10">Cell membrane</location>
        <topology evidence="1 10">Multi-pass membrane protein</topology>
    </subcellularLocation>
</comment>
<proteinExistence type="inferred from homology"/>
<evidence type="ECO:0000259" key="11">
    <source>
        <dbReference type="PROSITE" id="PS50262"/>
    </source>
</evidence>
<evidence type="ECO:0000256" key="2">
    <source>
        <dbReference type="ARBA" id="ARBA00022475"/>
    </source>
</evidence>
<evidence type="ECO:0000313" key="13">
    <source>
        <dbReference type="Proteomes" id="UP000694569"/>
    </source>
</evidence>